<evidence type="ECO:0000256" key="2">
    <source>
        <dbReference type="ARBA" id="ARBA00007524"/>
    </source>
</evidence>
<dbReference type="GO" id="GO:0033013">
    <property type="term" value="P:tetrapyrrole metabolic process"/>
    <property type="evidence" value="ECO:0007669"/>
    <property type="project" value="UniProtKB-ARBA"/>
</dbReference>
<feature type="transmembrane region" description="Helical" evidence="6">
    <location>
        <begin position="136"/>
        <end position="153"/>
    </location>
</feature>
<dbReference type="OrthoDB" id="9795496at2"/>
<protein>
    <submittedName>
        <fullName evidence="7">TspO/MBR related protein</fullName>
    </submittedName>
</protein>
<evidence type="ECO:0000256" key="6">
    <source>
        <dbReference type="SAM" id="Phobius"/>
    </source>
</evidence>
<evidence type="ECO:0000313" key="8">
    <source>
        <dbReference type="Proteomes" id="UP000231092"/>
    </source>
</evidence>
<dbReference type="PANTHER" id="PTHR10057:SF0">
    <property type="entry name" value="TRANSLOCATOR PROTEIN"/>
    <property type="match status" value="1"/>
</dbReference>
<evidence type="ECO:0000256" key="5">
    <source>
        <dbReference type="ARBA" id="ARBA00023136"/>
    </source>
</evidence>
<evidence type="ECO:0000256" key="1">
    <source>
        <dbReference type="ARBA" id="ARBA00004141"/>
    </source>
</evidence>
<dbReference type="AlphaFoldDB" id="A0A2M8Z7A4"/>
<feature type="transmembrane region" description="Helical" evidence="6">
    <location>
        <begin position="102"/>
        <end position="124"/>
    </location>
</feature>
<keyword evidence="5 6" id="KW-0472">Membrane</keyword>
<dbReference type="EMBL" id="PGET01000001">
    <property type="protein sequence ID" value="PJJ29309.1"/>
    <property type="molecule type" value="Genomic_DNA"/>
</dbReference>
<comment type="subcellular location">
    <subcellularLocation>
        <location evidence="1">Membrane</location>
        <topology evidence="1">Multi-pass membrane protein</topology>
    </subcellularLocation>
</comment>
<comment type="similarity">
    <text evidence="2">Belongs to the TspO/BZRP family.</text>
</comment>
<evidence type="ECO:0000256" key="3">
    <source>
        <dbReference type="ARBA" id="ARBA00022692"/>
    </source>
</evidence>
<evidence type="ECO:0000313" key="7">
    <source>
        <dbReference type="EMBL" id="PJJ29309.1"/>
    </source>
</evidence>
<dbReference type="GO" id="GO:0016020">
    <property type="term" value="C:membrane"/>
    <property type="evidence" value="ECO:0007669"/>
    <property type="project" value="UniProtKB-SubCell"/>
</dbReference>
<feature type="transmembrane region" description="Helical" evidence="6">
    <location>
        <begin position="45"/>
        <end position="66"/>
    </location>
</feature>
<evidence type="ECO:0000256" key="4">
    <source>
        <dbReference type="ARBA" id="ARBA00022989"/>
    </source>
</evidence>
<dbReference type="Proteomes" id="UP000231092">
    <property type="component" value="Unassembled WGS sequence"/>
</dbReference>
<proteinExistence type="inferred from homology"/>
<keyword evidence="3 6" id="KW-0812">Transmembrane</keyword>
<gene>
    <name evidence="7" type="ORF">H171_2850</name>
</gene>
<accession>A0A2M8Z7A4</accession>
<feature type="transmembrane region" description="Helical" evidence="6">
    <location>
        <begin position="7"/>
        <end position="25"/>
    </location>
</feature>
<keyword evidence="4 6" id="KW-1133">Transmembrane helix</keyword>
<comment type="caution">
    <text evidence="7">The sequence shown here is derived from an EMBL/GenBank/DDBJ whole genome shotgun (WGS) entry which is preliminary data.</text>
</comment>
<reference evidence="7 8" key="1">
    <citation type="submission" date="2017-11" db="EMBL/GenBank/DDBJ databases">
        <title>Understudied soil microbes with underappreciated capabilities: Untangling the Clostridium saccharolyticum group.</title>
        <authorList>
            <person name="Leschine S."/>
        </authorList>
    </citation>
    <scope>NUCLEOTIDE SEQUENCE [LARGE SCALE GENOMIC DNA]</scope>
    <source>
        <strain evidence="7 8">18A</strain>
    </source>
</reference>
<dbReference type="InterPro" id="IPR038330">
    <property type="entry name" value="TspO/MBR-related_sf"/>
</dbReference>
<name>A0A2M8Z7A4_9FIRM</name>
<dbReference type="PIRSF" id="PIRSF005859">
    <property type="entry name" value="PBR"/>
    <property type="match status" value="1"/>
</dbReference>
<dbReference type="FunFam" id="1.20.1260.100:FF:000001">
    <property type="entry name" value="translocator protein 2"/>
    <property type="match status" value="1"/>
</dbReference>
<dbReference type="PANTHER" id="PTHR10057">
    <property type="entry name" value="PERIPHERAL-TYPE BENZODIAZEPINE RECEPTOR"/>
    <property type="match status" value="1"/>
</dbReference>
<organism evidence="7 8">
    <name type="scientific">[Clostridium] celerecrescens 18A</name>
    <dbReference type="NCBI Taxonomy" id="1286362"/>
    <lineage>
        <taxon>Bacteria</taxon>
        <taxon>Bacillati</taxon>
        <taxon>Bacillota</taxon>
        <taxon>Clostridia</taxon>
        <taxon>Lachnospirales</taxon>
        <taxon>Lachnospiraceae</taxon>
        <taxon>Lacrimispora</taxon>
    </lineage>
</organism>
<dbReference type="Pfam" id="PF03073">
    <property type="entry name" value="TspO_MBR"/>
    <property type="match status" value="1"/>
</dbReference>
<feature type="transmembrane region" description="Helical" evidence="6">
    <location>
        <begin position="78"/>
        <end position="96"/>
    </location>
</feature>
<sequence>MDKNQIKLSAFTAIPLGVGALTAFLTRNGLSIYKTLNQPAYSPPIWLLPIIWTALYILMGFGSYLAASSPSHRKGEALRLYGIQLLLNFLRSLVFFNLKNYLLAFLILLFLWYSVVKMISAFWTVNPDAAVLQVPYLLWITFTGYLNLGGMFLN</sequence>
<dbReference type="RefSeq" id="WP_100305709.1">
    <property type="nucleotide sequence ID" value="NZ_PGET01000001.1"/>
</dbReference>
<dbReference type="InterPro" id="IPR004307">
    <property type="entry name" value="TspO_MBR"/>
</dbReference>
<dbReference type="CDD" id="cd15904">
    <property type="entry name" value="TSPO_MBR"/>
    <property type="match status" value="1"/>
</dbReference>
<dbReference type="Gene3D" id="1.20.1260.100">
    <property type="entry name" value="TspO/MBR protein"/>
    <property type="match status" value="1"/>
</dbReference>